<evidence type="ECO:0000256" key="2">
    <source>
        <dbReference type="SAM" id="MobiDB-lite"/>
    </source>
</evidence>
<gene>
    <name evidence="5" type="ORF">GCM10025781_19810</name>
</gene>
<accession>A0ABP8X848</accession>
<evidence type="ECO:0000256" key="1">
    <source>
        <dbReference type="ARBA" id="ARBA00010609"/>
    </source>
</evidence>
<name>A0ABP8X848_9MICC</name>
<dbReference type="InterPro" id="IPR011706">
    <property type="entry name" value="Cu-oxidase_C"/>
</dbReference>
<feature type="region of interest" description="Disordered" evidence="2">
    <location>
        <begin position="1"/>
        <end position="82"/>
    </location>
</feature>
<feature type="domain" description="Plastocyanin-like" evidence="3">
    <location>
        <begin position="598"/>
        <end position="729"/>
    </location>
</feature>
<dbReference type="PANTHER" id="PTHR48267:SF1">
    <property type="entry name" value="BILIRUBIN OXIDASE"/>
    <property type="match status" value="1"/>
</dbReference>
<evidence type="ECO:0000313" key="6">
    <source>
        <dbReference type="Proteomes" id="UP001501446"/>
    </source>
</evidence>
<feature type="compositionally biased region" description="Polar residues" evidence="2">
    <location>
        <begin position="1"/>
        <end position="11"/>
    </location>
</feature>
<dbReference type="Proteomes" id="UP001501446">
    <property type="component" value="Unassembled WGS sequence"/>
</dbReference>
<dbReference type="SUPFAM" id="SSF49503">
    <property type="entry name" value="Cupredoxins"/>
    <property type="match status" value="3"/>
</dbReference>
<dbReference type="EMBL" id="BAABLN010000031">
    <property type="protein sequence ID" value="GAA4701459.1"/>
    <property type="molecule type" value="Genomic_DNA"/>
</dbReference>
<dbReference type="InterPro" id="IPR008972">
    <property type="entry name" value="Cupredoxin"/>
</dbReference>
<reference evidence="6" key="1">
    <citation type="journal article" date="2019" name="Int. J. Syst. Evol. Microbiol.">
        <title>The Global Catalogue of Microorganisms (GCM) 10K type strain sequencing project: providing services to taxonomists for standard genome sequencing and annotation.</title>
        <authorList>
            <consortium name="The Broad Institute Genomics Platform"/>
            <consortium name="The Broad Institute Genome Sequencing Center for Infectious Disease"/>
            <person name="Wu L."/>
            <person name="Ma J."/>
        </authorList>
    </citation>
    <scope>NUCLEOTIDE SEQUENCE [LARGE SCALE GENOMIC DNA]</scope>
    <source>
        <strain evidence="6">JCM 18958</strain>
    </source>
</reference>
<feature type="domain" description="Plastocyanin-like" evidence="4">
    <location>
        <begin position="234"/>
        <end position="307"/>
    </location>
</feature>
<feature type="compositionally biased region" description="Acidic residues" evidence="2">
    <location>
        <begin position="45"/>
        <end position="54"/>
    </location>
</feature>
<organism evidence="5 6">
    <name type="scientific">Kocuria gwangalliensis</name>
    <dbReference type="NCBI Taxonomy" id="501592"/>
    <lineage>
        <taxon>Bacteria</taxon>
        <taxon>Bacillati</taxon>
        <taxon>Actinomycetota</taxon>
        <taxon>Actinomycetes</taxon>
        <taxon>Micrococcales</taxon>
        <taxon>Micrococcaceae</taxon>
        <taxon>Kocuria</taxon>
    </lineage>
</organism>
<dbReference type="InterPro" id="IPR011707">
    <property type="entry name" value="Cu-oxidase-like_N"/>
</dbReference>
<comment type="caution">
    <text evidence="5">The sequence shown here is derived from an EMBL/GenBank/DDBJ whole genome shotgun (WGS) entry which is preliminary data.</text>
</comment>
<protein>
    <submittedName>
        <fullName evidence="5">Multicopper oxidase domain-containing protein</fullName>
    </submittedName>
</protein>
<evidence type="ECO:0000259" key="3">
    <source>
        <dbReference type="Pfam" id="PF07731"/>
    </source>
</evidence>
<evidence type="ECO:0000313" key="5">
    <source>
        <dbReference type="EMBL" id="GAA4701459.1"/>
    </source>
</evidence>
<dbReference type="PANTHER" id="PTHR48267">
    <property type="entry name" value="CUPREDOXIN SUPERFAMILY PROTEIN"/>
    <property type="match status" value="1"/>
</dbReference>
<dbReference type="Pfam" id="PF07732">
    <property type="entry name" value="Cu-oxidase_3"/>
    <property type="match status" value="1"/>
</dbReference>
<dbReference type="InterPro" id="IPR045087">
    <property type="entry name" value="Cu-oxidase_fam"/>
</dbReference>
<evidence type="ECO:0000259" key="4">
    <source>
        <dbReference type="Pfam" id="PF07732"/>
    </source>
</evidence>
<sequence length="743" mass="81160">MATPTPTSQNLPEPGSVEYADLAQTGSAPPLPAAPGVSLAPVEPDTAEESDALEEPPREPARERTPSAEKSSHPNIRPPAGFPWWPPRPVPLPGIDSGLGLKKFRDRLPQPPIVRAWRRPEDSPIRVRAELAPVRFHADIPPAQAWTYEGGLPGPTIEVRRDRSVRIDWENGLERDGHALPLPYDVVRVPELPPLPPGQPGVNADFRAAALPGGRATAKGPGEDSYPRLAHTAELTAATVVHLHGALTNGHNDGWAHNVALPGGVTRCTYPNRQEATTLWYHDHAMAVTRFNVFAGLSGFYIIRDDQEARLRLPSGDRELFLGVADRNLESEPNAPAGTMRFTGRALYKQAGFTGATGIKGEIPVTAPFTMVNGKVWPTKDVDACWYRLRLLNGSSSRIYRLSVHDTTDEKFTPGTAVTSTDPAFGARRKSNALVVIGTDGGLLPAPFTPQDGIIEMGPGERVDVLVDFSTFRGRTLEVRNENGTALNAQPGQVEASVMQFRVDGRRVFDRFKLPAVLNGDYVRYRHTDDGTLIIGDKVIDHHGHAWVAVVPPGIRGAVHPEMWELRQLEEGEDPGATDVIRLTRADGHVLTFKPAATLFDDTLTIRFSEGDWAVWNIVHLGGPAHPMHIHMTEFQMLNRWQWPLGPGGALPGFDPATASTPNPLPVPGPGRPITPQTAGMKDTWVVQPGEWVQVLGDFTGATGSFMYHCHILDHEDHTMMRPFTVLPKSIMAFHDVHGGVHH</sequence>
<keyword evidence="6" id="KW-1185">Reference proteome</keyword>
<dbReference type="Gene3D" id="2.60.40.420">
    <property type="entry name" value="Cupredoxins - blue copper proteins"/>
    <property type="match status" value="3"/>
</dbReference>
<feature type="compositionally biased region" description="Basic and acidic residues" evidence="2">
    <location>
        <begin position="55"/>
        <end position="72"/>
    </location>
</feature>
<dbReference type="Pfam" id="PF07731">
    <property type="entry name" value="Cu-oxidase_2"/>
    <property type="match status" value="1"/>
</dbReference>
<proteinExistence type="inferred from homology"/>
<dbReference type="RefSeq" id="WP_345311395.1">
    <property type="nucleotide sequence ID" value="NZ_BAABLN010000031.1"/>
</dbReference>
<comment type="similarity">
    <text evidence="1">Belongs to the multicopper oxidase family.</text>
</comment>